<proteinExistence type="inferred from homology"/>
<sequence>MNTLVIRHIAVALDGSPHSIAALSAGAELARLFHADLVGIFVEDINLLRMAELPCSHENSAEPENIEQVQLERSLKRQAREAESTLQRIAGELMVEHSFRVCRGLVPAEVILAAHEADLLLLGRKGRSPSCRKGLGSTARKALAEGKRPLLFMRTGFTAKEWPLLVLYDGSKGAQQALGAALDLAQPGIMLNVLILGETPEEAQMMEHELSSSMMVPDTDLAYYHLPLHDEKTLAQYIRMADSGLHVLSDRMRLPTETVHNLINEIDSPVLLV</sequence>
<evidence type="ECO:0000256" key="1">
    <source>
        <dbReference type="ARBA" id="ARBA00008791"/>
    </source>
</evidence>
<dbReference type="PRINTS" id="PR01438">
    <property type="entry name" value="UNVRSLSTRESS"/>
</dbReference>
<reference evidence="3 4" key="1">
    <citation type="submission" date="2008-06" db="EMBL/GenBank/DDBJ databases">
        <title>Complete sequence of Pelodictyon phaeoclathratiforme BU-1.</title>
        <authorList>
            <consortium name="US DOE Joint Genome Institute"/>
            <person name="Lucas S."/>
            <person name="Copeland A."/>
            <person name="Lapidus A."/>
            <person name="Glavina del Rio T."/>
            <person name="Dalin E."/>
            <person name="Tice H."/>
            <person name="Bruce D."/>
            <person name="Goodwin L."/>
            <person name="Pitluck S."/>
            <person name="Schmutz J."/>
            <person name="Larimer F."/>
            <person name="Land M."/>
            <person name="Hauser L."/>
            <person name="Kyrpides N."/>
            <person name="Mikhailova N."/>
            <person name="Liu Z."/>
            <person name="Li T."/>
            <person name="Zhao F."/>
            <person name="Overmann J."/>
            <person name="Bryant D.A."/>
            <person name="Richardson P."/>
        </authorList>
    </citation>
    <scope>NUCLEOTIDE SEQUENCE [LARGE SCALE GENOMIC DNA]</scope>
    <source>
        <strain evidence="4">DSM 5477 / BU-1</strain>
    </source>
</reference>
<dbReference type="SUPFAM" id="SSF52402">
    <property type="entry name" value="Adenine nucleotide alpha hydrolases-like"/>
    <property type="match status" value="1"/>
</dbReference>
<evidence type="ECO:0000313" key="4">
    <source>
        <dbReference type="Proteomes" id="UP000002724"/>
    </source>
</evidence>
<dbReference type="PANTHER" id="PTHR46268">
    <property type="entry name" value="STRESS RESPONSE PROTEIN NHAX"/>
    <property type="match status" value="1"/>
</dbReference>
<feature type="domain" description="UspA" evidence="2">
    <location>
        <begin position="7"/>
        <end position="152"/>
    </location>
</feature>
<dbReference type="CDD" id="cd00293">
    <property type="entry name" value="USP-like"/>
    <property type="match status" value="1"/>
</dbReference>
<dbReference type="AlphaFoldDB" id="B4SF95"/>
<dbReference type="HOGENOM" id="CLU_086316_0_0_10"/>
<dbReference type="STRING" id="324925.Ppha_2491"/>
<accession>B4SF95</accession>
<comment type="similarity">
    <text evidence="1">Belongs to the universal stress protein A family.</text>
</comment>
<dbReference type="OrthoDB" id="189896at2"/>
<dbReference type="Pfam" id="PF00582">
    <property type="entry name" value="Usp"/>
    <property type="match status" value="1"/>
</dbReference>
<dbReference type="Gene3D" id="3.40.50.12370">
    <property type="match status" value="1"/>
</dbReference>
<dbReference type="Proteomes" id="UP000002724">
    <property type="component" value="Chromosome"/>
</dbReference>
<organism evidence="3 4">
    <name type="scientific">Pelodictyon phaeoclathratiforme (strain DSM 5477 / BU-1)</name>
    <dbReference type="NCBI Taxonomy" id="324925"/>
    <lineage>
        <taxon>Bacteria</taxon>
        <taxon>Pseudomonadati</taxon>
        <taxon>Chlorobiota</taxon>
        <taxon>Chlorobiia</taxon>
        <taxon>Chlorobiales</taxon>
        <taxon>Chlorobiaceae</taxon>
        <taxon>Chlorobium/Pelodictyon group</taxon>
        <taxon>Pelodictyon</taxon>
    </lineage>
</organism>
<name>B4SF95_PELPB</name>
<dbReference type="PANTHER" id="PTHR46268:SF6">
    <property type="entry name" value="UNIVERSAL STRESS PROTEIN UP12"/>
    <property type="match status" value="1"/>
</dbReference>
<evidence type="ECO:0000313" key="3">
    <source>
        <dbReference type="EMBL" id="ACF44674.1"/>
    </source>
</evidence>
<dbReference type="KEGG" id="pph:Ppha_2491"/>
<dbReference type="eggNOG" id="COG0589">
    <property type="taxonomic scope" value="Bacteria"/>
</dbReference>
<dbReference type="InterPro" id="IPR006015">
    <property type="entry name" value="Universal_stress_UspA"/>
</dbReference>
<protein>
    <submittedName>
        <fullName evidence="3">UspA domain protein</fullName>
    </submittedName>
</protein>
<gene>
    <name evidence="3" type="ordered locus">Ppha_2491</name>
</gene>
<keyword evidence="4" id="KW-1185">Reference proteome</keyword>
<evidence type="ECO:0000259" key="2">
    <source>
        <dbReference type="Pfam" id="PF00582"/>
    </source>
</evidence>
<dbReference type="EMBL" id="CP001110">
    <property type="protein sequence ID" value="ACF44674.1"/>
    <property type="molecule type" value="Genomic_DNA"/>
</dbReference>
<dbReference type="InterPro" id="IPR006016">
    <property type="entry name" value="UspA"/>
</dbReference>